<evidence type="ECO:0000256" key="1">
    <source>
        <dbReference type="SAM" id="MobiDB-lite"/>
    </source>
</evidence>
<feature type="region of interest" description="Disordered" evidence="1">
    <location>
        <begin position="1"/>
        <end position="27"/>
    </location>
</feature>
<dbReference type="AlphaFoldDB" id="A0A147HW73"/>
<sequence>MGATDASTVLQGGSYQDRHADTGKSHLSLSMADINRPTKRLYALRNDHAGIVGIMIKPE</sequence>
<reference evidence="2 3" key="1">
    <citation type="journal article" date="2016" name="Front. Microbiol.">
        <title>Genomic Resource of Rice Seed Associated Bacteria.</title>
        <authorList>
            <person name="Midha S."/>
            <person name="Bansal K."/>
            <person name="Sharma S."/>
            <person name="Kumar N."/>
            <person name="Patil P.P."/>
            <person name="Chaudhry V."/>
            <person name="Patil P.B."/>
        </authorList>
    </citation>
    <scope>NUCLEOTIDE SEQUENCE [LARGE SCALE GENOMIC DNA]</scope>
    <source>
        <strain evidence="2 3">NS319</strain>
    </source>
</reference>
<protein>
    <submittedName>
        <fullName evidence="2">Uncharacterized protein</fullName>
    </submittedName>
</protein>
<comment type="caution">
    <text evidence="2">The sequence shown here is derived from an EMBL/GenBank/DDBJ whole genome shotgun (WGS) entry which is preliminary data.</text>
</comment>
<accession>A0A147HW73</accession>
<evidence type="ECO:0000313" key="2">
    <source>
        <dbReference type="EMBL" id="KTT69138.1"/>
    </source>
</evidence>
<organism evidence="2 3">
    <name type="scientific">Sphingomonas sanguinis</name>
    <dbReference type="NCBI Taxonomy" id="33051"/>
    <lineage>
        <taxon>Bacteria</taxon>
        <taxon>Pseudomonadati</taxon>
        <taxon>Pseudomonadota</taxon>
        <taxon>Alphaproteobacteria</taxon>
        <taxon>Sphingomonadales</taxon>
        <taxon>Sphingomonadaceae</taxon>
        <taxon>Sphingomonas</taxon>
    </lineage>
</organism>
<gene>
    <name evidence="2" type="ORF">NS319_11405</name>
</gene>
<dbReference type="Proteomes" id="UP000072867">
    <property type="component" value="Unassembled WGS sequence"/>
</dbReference>
<feature type="compositionally biased region" description="Polar residues" evidence="1">
    <location>
        <begin position="1"/>
        <end position="14"/>
    </location>
</feature>
<dbReference type="EMBL" id="LDTD01000076">
    <property type="protein sequence ID" value="KTT69138.1"/>
    <property type="molecule type" value="Genomic_DNA"/>
</dbReference>
<evidence type="ECO:0000313" key="3">
    <source>
        <dbReference type="Proteomes" id="UP000072867"/>
    </source>
</evidence>
<proteinExistence type="predicted"/>
<name>A0A147HW73_9SPHN</name>